<feature type="chain" id="PRO_5015876469" description="Oxidoreductase molybdopterin-binding domain-containing protein" evidence="1">
    <location>
        <begin position="34"/>
        <end position="170"/>
    </location>
</feature>
<name>A0A2W5NAL6_RHOSU</name>
<dbReference type="InterPro" id="IPR000572">
    <property type="entry name" value="OxRdtase_Mopterin-bd_dom"/>
</dbReference>
<comment type="caution">
    <text evidence="3">The sequence shown here is derived from an EMBL/GenBank/DDBJ whole genome shotgun (WGS) entry which is preliminary data.</text>
</comment>
<dbReference type="Gene3D" id="3.90.420.10">
    <property type="entry name" value="Oxidoreductase, molybdopterin-binding domain"/>
    <property type="match status" value="1"/>
</dbReference>
<gene>
    <name evidence="3" type="ORF">DI556_16190</name>
</gene>
<dbReference type="AlphaFoldDB" id="A0A2W5NAL6"/>
<feature type="domain" description="Oxidoreductase molybdopterin-binding" evidence="2">
    <location>
        <begin position="76"/>
        <end position="145"/>
    </location>
</feature>
<protein>
    <recommendedName>
        <fullName evidence="2">Oxidoreductase molybdopterin-binding domain-containing protein</fullName>
    </recommendedName>
</protein>
<proteinExistence type="predicted"/>
<evidence type="ECO:0000256" key="1">
    <source>
        <dbReference type="SAM" id="SignalP"/>
    </source>
</evidence>
<evidence type="ECO:0000313" key="3">
    <source>
        <dbReference type="EMBL" id="PZQ47755.1"/>
    </source>
</evidence>
<dbReference type="InterPro" id="IPR036374">
    <property type="entry name" value="OxRdtase_Mopterin-bd_sf"/>
</dbReference>
<dbReference type="Pfam" id="PF00174">
    <property type="entry name" value="Oxidored_molyb"/>
    <property type="match status" value="1"/>
</dbReference>
<accession>A0A2W5NAL6</accession>
<keyword evidence="1" id="KW-0732">Signal</keyword>
<evidence type="ECO:0000313" key="4">
    <source>
        <dbReference type="Proteomes" id="UP000249185"/>
    </source>
</evidence>
<sequence>MARVSGRARIGTQIAAVFLALLALGLAPPPAGAARAAPPALVGVAATGEHALSLDELRAMPWTTVTTRNMFNDDMVAYRGPLMRDVLARLGLGAADSVFLLAANDYSVEIPTKDFRDWDVIVAMEADGAPLSPRVTGPLWLIYPQSEHRELDGFVYAQRLIWQLVRIEAR</sequence>
<dbReference type="Proteomes" id="UP000249185">
    <property type="component" value="Unassembled WGS sequence"/>
</dbReference>
<dbReference type="SUPFAM" id="SSF56524">
    <property type="entry name" value="Oxidoreductase molybdopterin-binding domain"/>
    <property type="match status" value="1"/>
</dbReference>
<evidence type="ECO:0000259" key="2">
    <source>
        <dbReference type="Pfam" id="PF00174"/>
    </source>
</evidence>
<organism evidence="3 4">
    <name type="scientific">Rhodovulum sulfidophilum</name>
    <name type="common">Rhodobacter sulfidophilus</name>
    <dbReference type="NCBI Taxonomy" id="35806"/>
    <lineage>
        <taxon>Bacteria</taxon>
        <taxon>Pseudomonadati</taxon>
        <taxon>Pseudomonadota</taxon>
        <taxon>Alphaproteobacteria</taxon>
        <taxon>Rhodobacterales</taxon>
        <taxon>Paracoccaceae</taxon>
        <taxon>Rhodovulum</taxon>
    </lineage>
</organism>
<dbReference type="EMBL" id="QFPW01000015">
    <property type="protein sequence ID" value="PZQ47755.1"/>
    <property type="molecule type" value="Genomic_DNA"/>
</dbReference>
<feature type="signal peptide" evidence="1">
    <location>
        <begin position="1"/>
        <end position="33"/>
    </location>
</feature>
<reference evidence="3 4" key="1">
    <citation type="submission" date="2017-08" db="EMBL/GenBank/DDBJ databases">
        <title>Infants hospitalized years apart are colonized by the same room-sourced microbial strains.</title>
        <authorList>
            <person name="Brooks B."/>
            <person name="Olm M.R."/>
            <person name="Firek B.A."/>
            <person name="Baker R."/>
            <person name="Thomas B.C."/>
            <person name="Morowitz M.J."/>
            <person name="Banfield J.F."/>
        </authorList>
    </citation>
    <scope>NUCLEOTIDE SEQUENCE [LARGE SCALE GENOMIC DNA]</scope>
    <source>
        <strain evidence="3">S2_005_002_R2_34</strain>
    </source>
</reference>